<sequence length="863" mass="94857">MGVFDRYAPFVQEFIFSHDWQSLRGIQVAAGEAIFDTDANVLLTASTASGKTEAAFFPILTEFWENPPRSVGAIYIGPLKALINDQFYRLNDLCAEADIPVWHWHGDVSASHKAKLLKKPSGILQITPESLEALLMHRHAVISKLFCDLRYIVIDEVHSLLRGDRGGQTLCLIERLSRMAGVNPRRIGLSATLGLPEAVGAFLSSGTGRGCIIPRVEEPSRVWRLSMEHFYIGGPLDASKEAAVDGSGMLLAAVASHGRDGRAQAASASSSIPAPLASEHAETCGSAAAAGVGAPEGEDMHSGEPSAAVKPTIVETDSDDIATVAPFDVPSDHAPKGADPGLGYIFEHTRGRKCLVFANSREEAEGVCTSLRAYCEARHEPDRFLIHHGNLSASIRESAEEIMRDESEARSIVTTATLELGIDIGRMERAFQIDAPFTVSAFLQRMGRTGRRDTPPEMWFVMREEKSEPRSLLPETLPWKLLQGIALVQLYREERWVEPPRLDRLPYSLLCHQTMATLASEGEMSPARLASKVLGLTFFHRVSQDDFRILLLHLLELDHIERTESGGLIVGIAGERAVNSFKFYAVFQENEEYTVRSDSQEIGTIVKPPPPGEKIAIAGHVWVVEEVDHKRRVLYCTQVKGRVPAYFGDCPGDINTKILERMKHVLEESGAYPYVMDRAQVRLEEARHVAKAAGIAGMAPGLSRASVRTHGVPGSIPCSSVRPSLVNLGGNMWCLMPWLGSYAFLALERLLKIKCASHLGLKGLDASRPYFMTFIMDEGMTEEQFFKVVAQEAAALRDPLELVYPGEVPRFEKYDEFVPDDLVRKGFAYGVLDVEGMRERMTCGMGAVCGCVEGERGDVKCIG</sequence>
<dbReference type="InterPro" id="IPR027417">
    <property type="entry name" value="P-loop_NTPase"/>
</dbReference>
<dbReference type="PROSITE" id="PS51192">
    <property type="entry name" value="HELICASE_ATP_BIND_1"/>
    <property type="match status" value="1"/>
</dbReference>
<dbReference type="InterPro" id="IPR011545">
    <property type="entry name" value="DEAD/DEAH_box_helicase_dom"/>
</dbReference>
<accession>A0A3N0B543</accession>
<keyword evidence="5" id="KW-0347">Helicase</keyword>
<reference evidence="6" key="1">
    <citation type="submission" date="2018-05" db="EMBL/GenBank/DDBJ databases">
        <title>Genome Sequencing of selected type strains of the family Eggerthellaceae.</title>
        <authorList>
            <person name="Danylec N."/>
            <person name="Stoll D.A."/>
            <person name="Doetsch A."/>
            <person name="Huch M."/>
        </authorList>
    </citation>
    <scope>NUCLEOTIDE SEQUENCE [LARGE SCALE GENOMIC DNA]</scope>
    <source>
        <strain evidence="6">DSM 24851</strain>
    </source>
</reference>
<dbReference type="CDD" id="cd17922">
    <property type="entry name" value="DEXHc_LHR-like"/>
    <property type="match status" value="1"/>
</dbReference>
<dbReference type="InterPro" id="IPR052511">
    <property type="entry name" value="ATP-dep_Helicase"/>
</dbReference>
<dbReference type="GO" id="GO:0016887">
    <property type="term" value="F:ATP hydrolysis activity"/>
    <property type="evidence" value="ECO:0007669"/>
    <property type="project" value="TreeGrafter"/>
</dbReference>
<evidence type="ECO:0000313" key="5">
    <source>
        <dbReference type="EMBL" id="RNL41944.1"/>
    </source>
</evidence>
<comment type="caution">
    <text evidence="5">The sequence shown here is derived from an EMBL/GenBank/DDBJ whole genome shotgun (WGS) entry which is preliminary data.</text>
</comment>
<feature type="domain" description="Helicase C-terminal" evidence="4">
    <location>
        <begin position="341"/>
        <end position="506"/>
    </location>
</feature>
<dbReference type="SMART" id="SM00490">
    <property type="entry name" value="HELICc"/>
    <property type="match status" value="1"/>
</dbReference>
<evidence type="ECO:0000256" key="2">
    <source>
        <dbReference type="ARBA" id="ARBA00022840"/>
    </source>
</evidence>
<dbReference type="Pfam" id="PF00270">
    <property type="entry name" value="DEAD"/>
    <property type="match status" value="1"/>
</dbReference>
<dbReference type="GO" id="GO:0003677">
    <property type="term" value="F:DNA binding"/>
    <property type="evidence" value="ECO:0007669"/>
    <property type="project" value="TreeGrafter"/>
</dbReference>
<dbReference type="EMBL" id="QIBX01000001">
    <property type="protein sequence ID" value="RNL41944.1"/>
    <property type="molecule type" value="Genomic_DNA"/>
</dbReference>
<dbReference type="Pfam" id="PF00271">
    <property type="entry name" value="Helicase_C"/>
    <property type="match status" value="1"/>
</dbReference>
<keyword evidence="6" id="KW-1185">Reference proteome</keyword>
<dbReference type="Proteomes" id="UP000269591">
    <property type="component" value="Unassembled WGS sequence"/>
</dbReference>
<dbReference type="InterPro" id="IPR014001">
    <property type="entry name" value="Helicase_ATP-bd"/>
</dbReference>
<keyword evidence="5" id="KW-0378">Hydrolase</keyword>
<evidence type="ECO:0000259" key="4">
    <source>
        <dbReference type="PROSITE" id="PS51194"/>
    </source>
</evidence>
<evidence type="ECO:0000256" key="1">
    <source>
        <dbReference type="ARBA" id="ARBA00022741"/>
    </source>
</evidence>
<dbReference type="PANTHER" id="PTHR47962">
    <property type="entry name" value="ATP-DEPENDENT HELICASE LHR-RELATED-RELATED"/>
    <property type="match status" value="1"/>
</dbReference>
<dbReference type="GO" id="GO:0004386">
    <property type="term" value="F:helicase activity"/>
    <property type="evidence" value="ECO:0007669"/>
    <property type="project" value="UniProtKB-KW"/>
</dbReference>
<dbReference type="GO" id="GO:0005524">
    <property type="term" value="F:ATP binding"/>
    <property type="evidence" value="ECO:0007669"/>
    <property type="project" value="UniProtKB-KW"/>
</dbReference>
<dbReference type="Gene3D" id="3.40.50.300">
    <property type="entry name" value="P-loop containing nucleotide triphosphate hydrolases"/>
    <property type="match status" value="2"/>
</dbReference>
<dbReference type="PANTHER" id="PTHR47962:SF5">
    <property type="entry name" value="ATP-DEPENDENT HELICASE LHR-RELATED"/>
    <property type="match status" value="1"/>
</dbReference>
<gene>
    <name evidence="5" type="ORF">DMP06_00590</name>
</gene>
<proteinExistence type="predicted"/>
<keyword evidence="2" id="KW-0067">ATP-binding</keyword>
<evidence type="ECO:0000259" key="3">
    <source>
        <dbReference type="PROSITE" id="PS51192"/>
    </source>
</evidence>
<dbReference type="AlphaFoldDB" id="A0A3N0B543"/>
<organism evidence="5 6">
    <name type="scientific">Slackia equolifaciens</name>
    <dbReference type="NCBI Taxonomy" id="498718"/>
    <lineage>
        <taxon>Bacteria</taxon>
        <taxon>Bacillati</taxon>
        <taxon>Actinomycetota</taxon>
        <taxon>Coriobacteriia</taxon>
        <taxon>Eggerthellales</taxon>
        <taxon>Eggerthellaceae</taxon>
        <taxon>Slackia</taxon>
    </lineage>
</organism>
<dbReference type="InterPro" id="IPR001650">
    <property type="entry name" value="Helicase_C-like"/>
</dbReference>
<dbReference type="RefSeq" id="WP_123207806.1">
    <property type="nucleotide sequence ID" value="NZ_JBHTHO010000004.1"/>
</dbReference>
<protein>
    <submittedName>
        <fullName evidence="5">ATP-dependent helicase</fullName>
    </submittedName>
</protein>
<keyword evidence="1" id="KW-0547">Nucleotide-binding</keyword>
<dbReference type="PROSITE" id="PS51194">
    <property type="entry name" value="HELICASE_CTER"/>
    <property type="match status" value="1"/>
</dbReference>
<name>A0A3N0B543_9ACTN</name>
<dbReference type="OrthoDB" id="9815222at2"/>
<feature type="domain" description="Helicase ATP-binding" evidence="3">
    <location>
        <begin position="32"/>
        <end position="193"/>
    </location>
</feature>
<dbReference type="SUPFAM" id="SSF52540">
    <property type="entry name" value="P-loop containing nucleoside triphosphate hydrolases"/>
    <property type="match status" value="1"/>
</dbReference>
<evidence type="ECO:0000313" key="6">
    <source>
        <dbReference type="Proteomes" id="UP000269591"/>
    </source>
</evidence>
<dbReference type="SMART" id="SM00487">
    <property type="entry name" value="DEXDc"/>
    <property type="match status" value="1"/>
</dbReference>